<accession>A0ABS9KK99</accession>
<dbReference type="SUPFAM" id="SSF52172">
    <property type="entry name" value="CheY-like"/>
    <property type="match status" value="1"/>
</dbReference>
<dbReference type="EMBL" id="JAKLTR010000001">
    <property type="protein sequence ID" value="MCG2612752.1"/>
    <property type="molecule type" value="Genomic_DNA"/>
</dbReference>
<dbReference type="GO" id="GO:0005524">
    <property type="term" value="F:ATP binding"/>
    <property type="evidence" value="ECO:0007669"/>
    <property type="project" value="UniProtKB-KW"/>
</dbReference>
<evidence type="ECO:0000256" key="8">
    <source>
        <dbReference type="SAM" id="Phobius"/>
    </source>
</evidence>
<evidence type="ECO:0000259" key="11">
    <source>
        <dbReference type="PROSITE" id="PS50110"/>
    </source>
</evidence>
<dbReference type="PROSITE" id="PS01124">
    <property type="entry name" value="HTH_ARAC_FAMILY_2"/>
    <property type="match status" value="1"/>
</dbReference>
<dbReference type="PANTHER" id="PTHR43547">
    <property type="entry name" value="TWO-COMPONENT HISTIDINE KINASE"/>
    <property type="match status" value="1"/>
</dbReference>
<dbReference type="InterPro" id="IPR009057">
    <property type="entry name" value="Homeodomain-like_sf"/>
</dbReference>
<dbReference type="PROSITE" id="PS50109">
    <property type="entry name" value="HIS_KIN"/>
    <property type="match status" value="1"/>
</dbReference>
<dbReference type="SUPFAM" id="SSF47384">
    <property type="entry name" value="Homodimeric domain of signal transducing histidine kinase"/>
    <property type="match status" value="1"/>
</dbReference>
<name>A0ABS9KK99_9BACT</name>
<sequence>MFHALIRFIQQHLRLITLCSFLFGMLPFPGAGQTNTAILHDTLTNTYLPLQNYKWRFHPGDDTAWASPNVSDANWKNASIKFGKHDLPEQWTGIGWFRIWLKKEEAARINAWALQINHDGASEIYLDGQKIAAIGKVGPSKQTYKAARDPFLAIPLAITDTMPHLLAIRYCNYDHYFSNFVGFQGWISEANFMLAKHRSDQRFYDYLLMSGAAMSMLILLHLLLYAFYPKQKVNLYYSLFVLGTTISLFARYEAIVTRDPGMQLLLYKIFSASISLMPFFFALLLYHVSSAVLPRKKLWFIGIISMVFTVIYFFGNNVDLLTINSTIGTLNNLFTVLVMADGLIAVSKAIRRGDQRIWLIGFGILIVVLGSVIVGANTFRLFNFYQLMTGMAILCLVMPVLFSIYIAMDVASTNRQLSAQLKQNDLLASENLLKEQEKTQLITQQAEQLEKTVMERTAQVRDQAERLREMDAAKSRFFVNLTHEFKTPLTLIINPARELLKQPDTAAAKQYASFILQNSERLLQLINQLLDLSRLENGQMDIHYQSIDLVKWLQLHVQQFSSLAEHHQLRLNLSNNIQELPVRADLDKLEKITQNIISNAIKFSQPDSSIEITLIKTNDAFFTITVSDQGTGIPADKLPYIFDRFYQADASDTRTREGTGIGLALVKELTELLGGSISVSSKEAGTTFSIQLPYHPADLDPSTENLAASPAAVHSLTRPAILPSSGSTEHPVQHNETILIVEDNEQLREFMNISLRENYQILLAQNGEEGIIMATEQIPTLILTDLMMPHKNGYELCEVLKKDERTSHIPVIMLTAKTDQDSRIHGLETGADAYLSKPFDKRELIAQITNLIQLRKQLREKYSRNNNWLTHTTDLPSIEQHFLERIRTAINDRLDDLQFNAEELGREVGLSRTQLYRKLKDLIDQSPGDLIRGIRMQKAHELLEKNAGTVSEICYLVGYGNPANFSTSFTKHFGYPPSGVRK</sequence>
<dbReference type="PRINTS" id="PR00344">
    <property type="entry name" value="BCTRLSENSOR"/>
</dbReference>
<organism evidence="12 13">
    <name type="scientific">Terrimonas ginsenosidimutans</name>
    <dbReference type="NCBI Taxonomy" id="2908004"/>
    <lineage>
        <taxon>Bacteria</taxon>
        <taxon>Pseudomonadati</taxon>
        <taxon>Bacteroidota</taxon>
        <taxon>Chitinophagia</taxon>
        <taxon>Chitinophagales</taxon>
        <taxon>Chitinophagaceae</taxon>
        <taxon>Terrimonas</taxon>
    </lineage>
</organism>
<evidence type="ECO:0000259" key="10">
    <source>
        <dbReference type="PROSITE" id="PS50109"/>
    </source>
</evidence>
<keyword evidence="8" id="KW-0812">Transmembrane</keyword>
<dbReference type="InterPro" id="IPR003661">
    <property type="entry name" value="HisK_dim/P_dom"/>
</dbReference>
<dbReference type="EC" id="2.7.13.3" evidence="2"/>
<dbReference type="InterPro" id="IPR003594">
    <property type="entry name" value="HATPase_dom"/>
</dbReference>
<dbReference type="InterPro" id="IPR004358">
    <property type="entry name" value="Sig_transdc_His_kin-like_C"/>
</dbReference>
<keyword evidence="12" id="KW-0067">ATP-binding</keyword>
<dbReference type="InterPro" id="IPR036097">
    <property type="entry name" value="HisK_dim/P_sf"/>
</dbReference>
<dbReference type="Pfam" id="PF00512">
    <property type="entry name" value="HisKA"/>
    <property type="match status" value="1"/>
</dbReference>
<dbReference type="SUPFAM" id="SSF55874">
    <property type="entry name" value="ATPase domain of HSP90 chaperone/DNA topoisomerase II/histidine kinase"/>
    <property type="match status" value="1"/>
</dbReference>
<keyword evidence="13" id="KW-1185">Reference proteome</keyword>
<dbReference type="RefSeq" id="WP_237867981.1">
    <property type="nucleotide sequence ID" value="NZ_JAKLTR010000001.1"/>
</dbReference>
<comment type="catalytic activity">
    <reaction evidence="1">
        <text>ATP + protein L-histidine = ADP + protein N-phospho-L-histidine.</text>
        <dbReference type="EC" id="2.7.13.3"/>
    </reaction>
</comment>
<dbReference type="InterPro" id="IPR005467">
    <property type="entry name" value="His_kinase_dom"/>
</dbReference>
<feature type="transmembrane region" description="Helical" evidence="8">
    <location>
        <begin position="298"/>
        <end position="315"/>
    </location>
</feature>
<dbReference type="InterPro" id="IPR001789">
    <property type="entry name" value="Sig_transdc_resp-reg_receiver"/>
</dbReference>
<dbReference type="InterPro" id="IPR018062">
    <property type="entry name" value="HTH_AraC-typ_CS"/>
</dbReference>
<evidence type="ECO:0000313" key="12">
    <source>
        <dbReference type="EMBL" id="MCG2612752.1"/>
    </source>
</evidence>
<dbReference type="Gene3D" id="1.10.287.130">
    <property type="match status" value="1"/>
</dbReference>
<dbReference type="PANTHER" id="PTHR43547:SF2">
    <property type="entry name" value="HYBRID SIGNAL TRANSDUCTION HISTIDINE KINASE C"/>
    <property type="match status" value="1"/>
</dbReference>
<feature type="transmembrane region" description="Helical" evidence="8">
    <location>
        <begin position="235"/>
        <end position="252"/>
    </location>
</feature>
<dbReference type="Gene3D" id="1.10.10.60">
    <property type="entry name" value="Homeodomain-like"/>
    <property type="match status" value="1"/>
</dbReference>
<dbReference type="Gene3D" id="2.60.120.260">
    <property type="entry name" value="Galactose-binding domain-like"/>
    <property type="match status" value="1"/>
</dbReference>
<keyword evidence="3 7" id="KW-0597">Phosphoprotein</keyword>
<dbReference type="Gene3D" id="3.40.50.2300">
    <property type="match status" value="1"/>
</dbReference>
<dbReference type="Pfam" id="PF02518">
    <property type="entry name" value="HATPase_c"/>
    <property type="match status" value="1"/>
</dbReference>
<protein>
    <recommendedName>
        <fullName evidence="2">histidine kinase</fullName>
        <ecNumber evidence="2">2.7.13.3</ecNumber>
    </recommendedName>
</protein>
<dbReference type="CDD" id="cd00082">
    <property type="entry name" value="HisKA"/>
    <property type="match status" value="1"/>
</dbReference>
<dbReference type="PROSITE" id="PS50110">
    <property type="entry name" value="RESPONSE_REGULATORY"/>
    <property type="match status" value="1"/>
</dbReference>
<feature type="domain" description="Histidine kinase" evidence="10">
    <location>
        <begin position="480"/>
        <end position="696"/>
    </location>
</feature>
<keyword evidence="4" id="KW-0805">Transcription regulation</keyword>
<evidence type="ECO:0000256" key="3">
    <source>
        <dbReference type="ARBA" id="ARBA00022553"/>
    </source>
</evidence>
<reference evidence="12" key="1">
    <citation type="submission" date="2022-01" db="EMBL/GenBank/DDBJ databases">
        <authorList>
            <person name="Jo J.-H."/>
            <person name="Im W.-T."/>
        </authorList>
    </citation>
    <scope>NUCLEOTIDE SEQUENCE</scope>
    <source>
        <strain evidence="12">NA20</strain>
    </source>
</reference>
<evidence type="ECO:0000256" key="7">
    <source>
        <dbReference type="PROSITE-ProRule" id="PRU00169"/>
    </source>
</evidence>
<feature type="transmembrane region" description="Helical" evidence="8">
    <location>
        <begin position="358"/>
        <end position="379"/>
    </location>
</feature>
<comment type="caution">
    <text evidence="12">The sequence shown here is derived from an EMBL/GenBank/DDBJ whole genome shotgun (WGS) entry which is preliminary data.</text>
</comment>
<feature type="transmembrane region" description="Helical" evidence="8">
    <location>
        <begin position="327"/>
        <end position="346"/>
    </location>
</feature>
<keyword evidence="8" id="KW-1133">Transmembrane helix</keyword>
<dbReference type="Pfam" id="PF00072">
    <property type="entry name" value="Response_reg"/>
    <property type="match status" value="1"/>
</dbReference>
<evidence type="ECO:0000256" key="6">
    <source>
        <dbReference type="ARBA" id="ARBA00023163"/>
    </source>
</evidence>
<keyword evidence="6" id="KW-0804">Transcription</keyword>
<feature type="transmembrane region" description="Helical" evidence="8">
    <location>
        <begin position="206"/>
        <end position="228"/>
    </location>
</feature>
<dbReference type="Pfam" id="PF12833">
    <property type="entry name" value="HTH_18"/>
    <property type="match status" value="1"/>
</dbReference>
<dbReference type="SMART" id="SM00342">
    <property type="entry name" value="HTH_ARAC"/>
    <property type="match status" value="1"/>
</dbReference>
<dbReference type="InterPro" id="IPR011006">
    <property type="entry name" value="CheY-like_superfamily"/>
</dbReference>
<feature type="transmembrane region" description="Helical" evidence="8">
    <location>
        <begin position="385"/>
        <end position="408"/>
    </location>
</feature>
<dbReference type="SMART" id="SM00388">
    <property type="entry name" value="HisKA"/>
    <property type="match status" value="1"/>
</dbReference>
<dbReference type="SMART" id="SM00387">
    <property type="entry name" value="HATPase_c"/>
    <property type="match status" value="1"/>
</dbReference>
<dbReference type="CDD" id="cd00075">
    <property type="entry name" value="HATPase"/>
    <property type="match status" value="1"/>
</dbReference>
<evidence type="ECO:0000259" key="9">
    <source>
        <dbReference type="PROSITE" id="PS01124"/>
    </source>
</evidence>
<feature type="transmembrane region" description="Helical" evidence="8">
    <location>
        <begin position="264"/>
        <end position="286"/>
    </location>
</feature>
<dbReference type="Gene3D" id="3.30.565.10">
    <property type="entry name" value="Histidine kinase-like ATPase, C-terminal domain"/>
    <property type="match status" value="1"/>
</dbReference>
<gene>
    <name evidence="12" type="ORF">LZZ85_00615</name>
</gene>
<feature type="modified residue" description="4-aspartylphosphate" evidence="7">
    <location>
        <position position="785"/>
    </location>
</feature>
<dbReference type="SMART" id="SM00448">
    <property type="entry name" value="REC"/>
    <property type="match status" value="1"/>
</dbReference>
<evidence type="ECO:0000313" key="13">
    <source>
        <dbReference type="Proteomes" id="UP001165367"/>
    </source>
</evidence>
<dbReference type="Proteomes" id="UP001165367">
    <property type="component" value="Unassembled WGS sequence"/>
</dbReference>
<feature type="domain" description="Response regulatory" evidence="11">
    <location>
        <begin position="737"/>
        <end position="852"/>
    </location>
</feature>
<keyword evidence="5" id="KW-0238">DNA-binding</keyword>
<proteinExistence type="predicted"/>
<evidence type="ECO:0000256" key="5">
    <source>
        <dbReference type="ARBA" id="ARBA00023125"/>
    </source>
</evidence>
<dbReference type="InterPro" id="IPR018060">
    <property type="entry name" value="HTH_AraC"/>
</dbReference>
<feature type="domain" description="HTH araC/xylS-type" evidence="9">
    <location>
        <begin position="884"/>
        <end position="982"/>
    </location>
</feature>
<keyword evidence="8" id="KW-0472">Membrane</keyword>
<evidence type="ECO:0000256" key="2">
    <source>
        <dbReference type="ARBA" id="ARBA00012438"/>
    </source>
</evidence>
<dbReference type="SUPFAM" id="SSF46689">
    <property type="entry name" value="Homeodomain-like"/>
    <property type="match status" value="1"/>
</dbReference>
<evidence type="ECO:0000256" key="4">
    <source>
        <dbReference type="ARBA" id="ARBA00023015"/>
    </source>
</evidence>
<keyword evidence="12" id="KW-0547">Nucleotide-binding</keyword>
<dbReference type="PROSITE" id="PS00041">
    <property type="entry name" value="HTH_ARAC_FAMILY_1"/>
    <property type="match status" value="1"/>
</dbReference>
<evidence type="ECO:0000256" key="1">
    <source>
        <dbReference type="ARBA" id="ARBA00000085"/>
    </source>
</evidence>
<dbReference type="InterPro" id="IPR036890">
    <property type="entry name" value="HATPase_C_sf"/>
</dbReference>